<sequence length="83" mass="9237">MVLPFAAAVALREQDIVLYECARQLYASYPDLPSNQVTRMMSAQLQLPGEPGGACQQQGLHYIYQQTCRTKECTQCIAGRKAL</sequence>
<evidence type="ECO:0000313" key="2">
    <source>
        <dbReference type="Proteomes" id="UP000004508"/>
    </source>
</evidence>
<dbReference type="AlphaFoldDB" id="D6TN64"/>
<gene>
    <name evidence="1" type="ORF">Krac_8543</name>
</gene>
<proteinExistence type="predicted"/>
<dbReference type="STRING" id="485913.Krac_8543"/>
<dbReference type="EMBL" id="ADVG01000002">
    <property type="protein sequence ID" value="EFH87214.1"/>
    <property type="molecule type" value="Genomic_DNA"/>
</dbReference>
<protein>
    <submittedName>
        <fullName evidence="1">Uncharacterized protein</fullName>
    </submittedName>
</protein>
<evidence type="ECO:0000313" key="1">
    <source>
        <dbReference type="EMBL" id="EFH87214.1"/>
    </source>
</evidence>
<keyword evidence="2" id="KW-1185">Reference proteome</keyword>
<comment type="caution">
    <text evidence="1">The sequence shown here is derived from an EMBL/GenBank/DDBJ whole genome shotgun (WGS) entry which is preliminary data.</text>
</comment>
<organism evidence="1 2">
    <name type="scientific">Ktedonobacter racemifer DSM 44963</name>
    <dbReference type="NCBI Taxonomy" id="485913"/>
    <lineage>
        <taxon>Bacteria</taxon>
        <taxon>Bacillati</taxon>
        <taxon>Chloroflexota</taxon>
        <taxon>Ktedonobacteria</taxon>
        <taxon>Ktedonobacterales</taxon>
        <taxon>Ktedonobacteraceae</taxon>
        <taxon>Ktedonobacter</taxon>
    </lineage>
</organism>
<dbReference type="InParanoid" id="D6TN64"/>
<dbReference type="Proteomes" id="UP000004508">
    <property type="component" value="Unassembled WGS sequence"/>
</dbReference>
<accession>D6TN64</accession>
<reference evidence="1 2" key="1">
    <citation type="journal article" date="2011" name="Stand. Genomic Sci.">
        <title>Non-contiguous finished genome sequence and contextual data of the filamentous soil bacterium Ktedonobacter racemifer type strain (SOSP1-21).</title>
        <authorList>
            <person name="Chang Y.J."/>
            <person name="Land M."/>
            <person name="Hauser L."/>
            <person name="Chertkov O."/>
            <person name="Del Rio T.G."/>
            <person name="Nolan M."/>
            <person name="Copeland A."/>
            <person name="Tice H."/>
            <person name="Cheng J.F."/>
            <person name="Lucas S."/>
            <person name="Han C."/>
            <person name="Goodwin L."/>
            <person name="Pitluck S."/>
            <person name="Ivanova N."/>
            <person name="Ovchinikova G."/>
            <person name="Pati A."/>
            <person name="Chen A."/>
            <person name="Palaniappan K."/>
            <person name="Mavromatis K."/>
            <person name="Liolios K."/>
            <person name="Brettin T."/>
            <person name="Fiebig A."/>
            <person name="Rohde M."/>
            <person name="Abt B."/>
            <person name="Goker M."/>
            <person name="Detter J.C."/>
            <person name="Woyke T."/>
            <person name="Bristow J."/>
            <person name="Eisen J.A."/>
            <person name="Markowitz V."/>
            <person name="Hugenholtz P."/>
            <person name="Kyrpides N.C."/>
            <person name="Klenk H.P."/>
            <person name="Lapidus A."/>
        </authorList>
    </citation>
    <scope>NUCLEOTIDE SEQUENCE [LARGE SCALE GENOMIC DNA]</scope>
    <source>
        <strain evidence="2">DSM 44963</strain>
    </source>
</reference>
<name>D6TN64_KTERA</name>